<evidence type="ECO:0000313" key="1">
    <source>
        <dbReference type="EMBL" id="QWB29773.1"/>
    </source>
</evidence>
<dbReference type="InterPro" id="IPR008928">
    <property type="entry name" value="6-hairpin_glycosidase_sf"/>
</dbReference>
<dbReference type="EMBL" id="CP075897">
    <property type="protein sequence ID" value="QWB29773.1"/>
    <property type="molecule type" value="Genomic_DNA"/>
</dbReference>
<dbReference type="Proteomes" id="UP000679498">
    <property type="component" value="Chromosome"/>
</dbReference>
<dbReference type="SUPFAM" id="SSF48208">
    <property type="entry name" value="Six-hairpin glycosidases"/>
    <property type="match status" value="1"/>
</dbReference>
<protein>
    <submittedName>
        <fullName evidence="1">Poly(Glycerol-phosphate) alpha-glucosyltransferase</fullName>
    </submittedName>
</protein>
<accession>A0ABX8G8F0</accession>
<sequence>MDLLNRFTTAMDVLEQHMKTDDIYYWNRQMMLFVSLGQASERARVVRFQGKELQSVKDQARNWLRQQPEVAWLKLDIARNFEALSFETLNERVKDTRKNYFRYGIAFDRKMQCAYLEEELNGNAVLTQDPTHPELHINLTNLSNYAHQQGRTERMNFHPTSPCLLFDTLGVFADETPHVLEVIRDVEKIRETTSQLPSEIKTIVAQSSEYLARQVRANGRFQYGYFPCFDKPIKFYNSLRHASTLYSMIEAYRLTPSERLRQAIDRAKRYLIEELIVHEGERSFVLDRESNEIKLGANAAAILALTEYMQTFQTMDDLRLSQRLATGILSLQQPSGQYLHVLEYPSFALKEAFRIIYYEGEATYALMRLYALDPDSRWLDSVVQSFDHFIAKSYWKFHDHWLSYSANELTKWLPEERYFQFGLKNVSPKLDFIHHRETTYPTFLELMLAAREMIDRIEALGRVDLLADFPLDWLDQTIERRMIYQRNGFFYPEVAMYMKKPGRILGSFYIRHHSMRVRIDDVEHNLSGYCRAWTRMLKEVPS</sequence>
<proteinExistence type="predicted"/>
<gene>
    <name evidence="1" type="ORF">KKI46_14445</name>
</gene>
<name>A0ABX8G8F0_EXIAC</name>
<evidence type="ECO:0000313" key="2">
    <source>
        <dbReference type="Proteomes" id="UP000679498"/>
    </source>
</evidence>
<dbReference type="RefSeq" id="WP_214813318.1">
    <property type="nucleotide sequence ID" value="NZ_CP075897.1"/>
</dbReference>
<reference evidence="1 2" key="1">
    <citation type="submission" date="2021-05" db="EMBL/GenBank/DDBJ databases">
        <title>Biocontrol using Exiguobacterium acetylicum SI17 against litchi downy blight caused by Peronophythora litchii.</title>
        <authorList>
            <person name="Zheng L."/>
        </authorList>
    </citation>
    <scope>NUCLEOTIDE SEQUENCE [LARGE SCALE GENOMIC DNA]</scope>
    <source>
        <strain evidence="1 2">SI17</strain>
    </source>
</reference>
<dbReference type="Gene3D" id="1.50.10.10">
    <property type="match status" value="1"/>
</dbReference>
<dbReference type="GeneID" id="88812893"/>
<organism evidence="1 2">
    <name type="scientific">Exiguobacterium acetylicum</name>
    <name type="common">Brevibacterium acetylicum</name>
    <dbReference type="NCBI Taxonomy" id="41170"/>
    <lineage>
        <taxon>Bacteria</taxon>
        <taxon>Bacillati</taxon>
        <taxon>Bacillota</taxon>
        <taxon>Bacilli</taxon>
        <taxon>Bacillales</taxon>
        <taxon>Bacillales Family XII. Incertae Sedis</taxon>
        <taxon>Exiguobacterium</taxon>
    </lineage>
</organism>
<keyword evidence="2" id="KW-1185">Reference proteome</keyword>
<dbReference type="InterPro" id="IPR012341">
    <property type="entry name" value="6hp_glycosidase-like_sf"/>
</dbReference>